<feature type="compositionally biased region" description="Basic and acidic residues" evidence="1">
    <location>
        <begin position="1"/>
        <end position="17"/>
    </location>
</feature>
<gene>
    <name evidence="2" type="ORF">SFRICE_013784</name>
</gene>
<reference evidence="2" key="1">
    <citation type="submission" date="2016-07" db="EMBL/GenBank/DDBJ databases">
        <authorList>
            <person name="Bretaudeau A."/>
        </authorList>
    </citation>
    <scope>NUCLEOTIDE SEQUENCE</scope>
    <source>
        <strain evidence="2">Rice</strain>
        <tissue evidence="2">Whole body</tissue>
    </source>
</reference>
<organism evidence="2">
    <name type="scientific">Spodoptera frugiperda</name>
    <name type="common">Fall armyworm</name>
    <dbReference type="NCBI Taxonomy" id="7108"/>
    <lineage>
        <taxon>Eukaryota</taxon>
        <taxon>Metazoa</taxon>
        <taxon>Ecdysozoa</taxon>
        <taxon>Arthropoda</taxon>
        <taxon>Hexapoda</taxon>
        <taxon>Insecta</taxon>
        <taxon>Pterygota</taxon>
        <taxon>Neoptera</taxon>
        <taxon>Endopterygota</taxon>
        <taxon>Lepidoptera</taxon>
        <taxon>Glossata</taxon>
        <taxon>Ditrysia</taxon>
        <taxon>Noctuoidea</taxon>
        <taxon>Noctuidae</taxon>
        <taxon>Amphipyrinae</taxon>
        <taxon>Spodoptera</taxon>
    </lineage>
</organism>
<feature type="region of interest" description="Disordered" evidence="1">
    <location>
        <begin position="50"/>
        <end position="69"/>
    </location>
</feature>
<protein>
    <submittedName>
        <fullName evidence="2">SFRICE_013784</fullName>
    </submittedName>
</protein>
<dbReference type="AlphaFoldDB" id="A0A2H1VF16"/>
<evidence type="ECO:0000256" key="1">
    <source>
        <dbReference type="SAM" id="MobiDB-lite"/>
    </source>
</evidence>
<evidence type="ECO:0000313" key="2">
    <source>
        <dbReference type="EMBL" id="SOQ38864.1"/>
    </source>
</evidence>
<feature type="region of interest" description="Disordered" evidence="1">
    <location>
        <begin position="1"/>
        <end position="27"/>
    </location>
</feature>
<dbReference type="EMBL" id="ODYU01001951">
    <property type="protein sequence ID" value="SOQ38864.1"/>
    <property type="molecule type" value="Genomic_DNA"/>
</dbReference>
<name>A0A2H1VF16_SPOFR</name>
<proteinExistence type="predicted"/>
<sequence>MDNVENKNSEKKNERPTPLDYLSTKMDGTGLSLFTPPSLTYKIKNTTGMNSINEKRMGENHPMSSPALGDARGTVRLVLTINHPVPTPAFRAEAPVLV</sequence>
<accession>A0A2H1VF16</accession>